<protein>
    <submittedName>
        <fullName evidence="1">Uncharacterized protein</fullName>
    </submittedName>
</protein>
<evidence type="ECO:0000313" key="2">
    <source>
        <dbReference type="Proteomes" id="UP000024635"/>
    </source>
</evidence>
<sequence>MGWVIRSFHIGWTGSLSLSKRGNRNDVIMMFKILTRRVALNINDFFTITPSRTSTRKLISQGSAPKTVLRSKFFSKRVLVAFWKLLKENIVCLSLNSFESFLENRLNDL</sequence>
<proteinExistence type="predicted"/>
<dbReference type="AlphaFoldDB" id="A0A016RR85"/>
<dbReference type="OrthoDB" id="6138683at2759"/>
<organism evidence="1 2">
    <name type="scientific">Ancylostoma ceylanicum</name>
    <dbReference type="NCBI Taxonomy" id="53326"/>
    <lineage>
        <taxon>Eukaryota</taxon>
        <taxon>Metazoa</taxon>
        <taxon>Ecdysozoa</taxon>
        <taxon>Nematoda</taxon>
        <taxon>Chromadorea</taxon>
        <taxon>Rhabditida</taxon>
        <taxon>Rhabditina</taxon>
        <taxon>Rhabditomorpha</taxon>
        <taxon>Strongyloidea</taxon>
        <taxon>Ancylostomatidae</taxon>
        <taxon>Ancylostomatinae</taxon>
        <taxon>Ancylostoma</taxon>
    </lineage>
</organism>
<reference evidence="2" key="1">
    <citation type="journal article" date="2015" name="Nat. Genet.">
        <title>The genome and transcriptome of the zoonotic hookworm Ancylostoma ceylanicum identify infection-specific gene families.</title>
        <authorList>
            <person name="Schwarz E.M."/>
            <person name="Hu Y."/>
            <person name="Antoshechkin I."/>
            <person name="Miller M.M."/>
            <person name="Sternberg P.W."/>
            <person name="Aroian R.V."/>
        </authorList>
    </citation>
    <scope>NUCLEOTIDE SEQUENCE</scope>
    <source>
        <strain evidence="2">HY135</strain>
    </source>
</reference>
<evidence type="ECO:0000313" key="1">
    <source>
        <dbReference type="EMBL" id="EYB80915.1"/>
    </source>
</evidence>
<keyword evidence="2" id="KW-1185">Reference proteome</keyword>
<name>A0A016RR85_9BILA</name>
<accession>A0A016RR85</accession>
<dbReference type="Proteomes" id="UP000024635">
    <property type="component" value="Unassembled WGS sequence"/>
</dbReference>
<comment type="caution">
    <text evidence="1">The sequence shown here is derived from an EMBL/GenBank/DDBJ whole genome shotgun (WGS) entry which is preliminary data.</text>
</comment>
<gene>
    <name evidence="1" type="primary">Acey_s0397.g704</name>
    <name evidence="1" type="ORF">Y032_0397g704</name>
</gene>
<dbReference type="EMBL" id="JARK01001733">
    <property type="protein sequence ID" value="EYB80915.1"/>
    <property type="molecule type" value="Genomic_DNA"/>
</dbReference>